<organism evidence="2 3">
    <name type="scientific">Bartonella japonica</name>
    <dbReference type="NCBI Taxonomy" id="357761"/>
    <lineage>
        <taxon>Bacteria</taxon>
        <taxon>Pseudomonadati</taxon>
        <taxon>Pseudomonadota</taxon>
        <taxon>Alphaproteobacteria</taxon>
        <taxon>Hyphomicrobiales</taxon>
        <taxon>Bartonellaceae</taxon>
        <taxon>Bartonella</taxon>
    </lineage>
</organism>
<feature type="coiled-coil region" evidence="1">
    <location>
        <begin position="48"/>
        <end position="75"/>
    </location>
</feature>
<evidence type="ECO:0000256" key="1">
    <source>
        <dbReference type="SAM" id="Coils"/>
    </source>
</evidence>
<dbReference type="EMBL" id="JBEPLT010000026">
    <property type="protein sequence ID" value="MET3560794.1"/>
    <property type="molecule type" value="Genomic_DNA"/>
</dbReference>
<name>A0ABV2FQG0_9HYPH</name>
<dbReference type="RefSeq" id="WP_354187438.1">
    <property type="nucleotide sequence ID" value="NZ_JBEPLT010000026.1"/>
</dbReference>
<gene>
    <name evidence="2" type="ORF">ABID39_001510</name>
</gene>
<proteinExistence type="predicted"/>
<sequence>MLNNPSAIDDITDAEQIRVLFYASHRMVHAPLNKIIDMIKNEIQHDFLNALMEQQKATDERLEALQKMIDEVRLQGSSSTQPKK</sequence>
<accession>A0ABV2FQG0</accession>
<evidence type="ECO:0000313" key="3">
    <source>
        <dbReference type="Proteomes" id="UP001549112"/>
    </source>
</evidence>
<comment type="caution">
    <text evidence="2">The sequence shown here is derived from an EMBL/GenBank/DDBJ whole genome shotgun (WGS) entry which is preliminary data.</text>
</comment>
<reference evidence="2 3" key="1">
    <citation type="submission" date="2024-06" db="EMBL/GenBank/DDBJ databases">
        <title>Genomic Encyclopedia of Type Strains, Phase IV (KMG-IV): sequencing the most valuable type-strain genomes for metagenomic binning, comparative biology and taxonomic classification.</title>
        <authorList>
            <person name="Goeker M."/>
        </authorList>
    </citation>
    <scope>NUCLEOTIDE SEQUENCE [LARGE SCALE GENOMIC DNA]</scope>
    <source>
        <strain evidence="2 3">DSM 23650</strain>
    </source>
</reference>
<protein>
    <submittedName>
        <fullName evidence="2">Chaperonin cofactor prefoldin</fullName>
    </submittedName>
</protein>
<keyword evidence="1" id="KW-0175">Coiled coil</keyword>
<dbReference type="Proteomes" id="UP001549112">
    <property type="component" value="Unassembled WGS sequence"/>
</dbReference>
<keyword evidence="3" id="KW-1185">Reference proteome</keyword>
<evidence type="ECO:0000313" key="2">
    <source>
        <dbReference type="EMBL" id="MET3560794.1"/>
    </source>
</evidence>